<dbReference type="EMBL" id="HADW01003436">
    <property type="protein sequence ID" value="SBP04836.1"/>
    <property type="molecule type" value="Transcribed_RNA"/>
</dbReference>
<proteinExistence type="predicted"/>
<evidence type="ECO:0000256" key="1">
    <source>
        <dbReference type="SAM" id="MobiDB-lite"/>
    </source>
</evidence>
<feature type="region of interest" description="Disordered" evidence="1">
    <location>
        <begin position="1"/>
        <end position="201"/>
    </location>
</feature>
<evidence type="ECO:0000313" key="2">
    <source>
        <dbReference type="EMBL" id="SBP04836.1"/>
    </source>
</evidence>
<protein>
    <submittedName>
        <fullName evidence="2">Leucine rich repeat containing 16A</fullName>
    </submittedName>
</protein>
<dbReference type="AlphaFoldDB" id="A0A1A7WGY6"/>
<gene>
    <name evidence="2" type="primary">LRRC16A</name>
</gene>
<feature type="non-terminal residue" evidence="2">
    <location>
        <position position="1"/>
    </location>
</feature>
<feature type="compositionally biased region" description="Polar residues" evidence="1">
    <location>
        <begin position="178"/>
        <end position="188"/>
    </location>
</feature>
<feature type="compositionally biased region" description="Low complexity" evidence="1">
    <location>
        <begin position="128"/>
        <end position="141"/>
    </location>
</feature>
<reference evidence="2" key="1">
    <citation type="submission" date="2016-05" db="EMBL/GenBank/DDBJ databases">
        <authorList>
            <person name="Lavstsen T."/>
            <person name="Jespersen J.S."/>
        </authorList>
    </citation>
    <scope>NUCLEOTIDE SEQUENCE</scope>
    <source>
        <tissue evidence="2">Brain</tissue>
    </source>
</reference>
<accession>A0A1A7WGY6</accession>
<organism evidence="2">
    <name type="scientific">Iconisemion striatum</name>
    <dbReference type="NCBI Taxonomy" id="60296"/>
    <lineage>
        <taxon>Eukaryota</taxon>
        <taxon>Metazoa</taxon>
        <taxon>Chordata</taxon>
        <taxon>Craniata</taxon>
        <taxon>Vertebrata</taxon>
        <taxon>Euteleostomi</taxon>
        <taxon>Actinopterygii</taxon>
        <taxon>Neopterygii</taxon>
        <taxon>Teleostei</taxon>
        <taxon>Neoteleostei</taxon>
        <taxon>Acanthomorphata</taxon>
        <taxon>Ovalentaria</taxon>
        <taxon>Atherinomorphae</taxon>
        <taxon>Cyprinodontiformes</taxon>
        <taxon>Nothobranchiidae</taxon>
        <taxon>Iconisemion</taxon>
    </lineage>
</organism>
<sequence length="201" mass="21296">DLHPVVPIDTESSKPEPIPRSRPPSVSQKQSPTQATKVPLMSHTSGPLSPLRPRPFSISVLDDSVDVQVGSPSPRAPLPAPRLKRAQSEQDGGSLSSSSSGPLSPLDAVFPADADAFDQPVTEPEPGSSSRQWSSLKRSSSPPTVNQDAHERTKSLPTYVRPPSLMDADLSPAEGQIPTLTSDLSPNNKVEDESGDDPPSM</sequence>
<name>A0A1A7WGY6_9TELE</name>
<feature type="compositionally biased region" description="Low complexity" evidence="1">
    <location>
        <begin position="92"/>
        <end position="121"/>
    </location>
</feature>
<feature type="compositionally biased region" description="Polar residues" evidence="1">
    <location>
        <begin position="24"/>
        <end position="47"/>
    </location>
</feature>
<reference evidence="2" key="2">
    <citation type="submission" date="2016-06" db="EMBL/GenBank/DDBJ databases">
        <title>The genome of a short-lived fish provides insights into sex chromosome evolution and the genetic control of aging.</title>
        <authorList>
            <person name="Reichwald K."/>
            <person name="Felder M."/>
            <person name="Petzold A."/>
            <person name="Koch P."/>
            <person name="Groth M."/>
            <person name="Platzer M."/>
        </authorList>
    </citation>
    <scope>NUCLEOTIDE SEQUENCE</scope>
    <source>
        <tissue evidence="2">Brain</tissue>
    </source>
</reference>